<feature type="region of interest" description="Disordered" evidence="2">
    <location>
        <begin position="251"/>
        <end position="277"/>
    </location>
</feature>
<protein>
    <recommendedName>
        <fullName evidence="3">Kinetochore protein Sos7 coiled-coil domain-containing protein</fullName>
    </recommendedName>
</protein>
<evidence type="ECO:0000313" key="4">
    <source>
        <dbReference type="EMBL" id="KAJ5116261.1"/>
    </source>
</evidence>
<comment type="caution">
    <text evidence="4">The sequence shown here is derived from an EMBL/GenBank/DDBJ whole genome shotgun (WGS) entry which is preliminary data.</text>
</comment>
<feature type="coiled-coil region" evidence="1">
    <location>
        <begin position="109"/>
        <end position="154"/>
    </location>
</feature>
<dbReference type="PANTHER" id="PTHR37329">
    <property type="entry name" value="KINETOCHORE PROTEIN SOS7"/>
    <property type="match status" value="1"/>
</dbReference>
<dbReference type="GO" id="GO:0000776">
    <property type="term" value="C:kinetochore"/>
    <property type="evidence" value="ECO:0007669"/>
    <property type="project" value="InterPro"/>
</dbReference>
<dbReference type="Pfam" id="PF20882">
    <property type="entry name" value="Sos7"/>
    <property type="match status" value="1"/>
</dbReference>
<proteinExistence type="predicted"/>
<dbReference type="PANTHER" id="PTHR37329:SF1">
    <property type="entry name" value="KINETOCHORE PROTEIN SOS7"/>
    <property type="match status" value="1"/>
</dbReference>
<dbReference type="Proteomes" id="UP001149165">
    <property type="component" value="Unassembled WGS sequence"/>
</dbReference>
<dbReference type="EMBL" id="JAPQKH010000001">
    <property type="protein sequence ID" value="KAJ5116261.1"/>
    <property type="molecule type" value="Genomic_DNA"/>
</dbReference>
<name>A0A9W9GCG6_9EURO</name>
<keyword evidence="1" id="KW-0175">Coiled coil</keyword>
<dbReference type="GO" id="GO:0034501">
    <property type="term" value="P:protein localization to kinetochore"/>
    <property type="evidence" value="ECO:0007669"/>
    <property type="project" value="InterPro"/>
</dbReference>
<organism evidence="4 5">
    <name type="scientific">Penicillium angulare</name>
    <dbReference type="NCBI Taxonomy" id="116970"/>
    <lineage>
        <taxon>Eukaryota</taxon>
        <taxon>Fungi</taxon>
        <taxon>Dikarya</taxon>
        <taxon>Ascomycota</taxon>
        <taxon>Pezizomycotina</taxon>
        <taxon>Eurotiomycetes</taxon>
        <taxon>Eurotiomycetidae</taxon>
        <taxon>Eurotiales</taxon>
        <taxon>Aspergillaceae</taxon>
        <taxon>Penicillium</taxon>
    </lineage>
</organism>
<dbReference type="OrthoDB" id="18959at2759"/>
<sequence length="289" mass="32176">MAVSASEALARLEALKKEQGDLNQSLNIIKIAEPISDVGDTNPSPAKRGSDISVFNLNDPTPASLEADLAHYKELFSKLRFSYVEQVTKEKFLRAIVGDPPLIVGHNENVELEAQLAEVKAELKAQKEEARVMIEEMEKMSRDLAIRYKEVEVQEAQLASLPESIENLESTIAGLRAKQVASMDTSDPRSSQNMSLPATMELLADREAELAALNRQIAAVQNTLPRKTREAEAIERECSVLERRKVEATIQAREARRKKQEGETDGTEEMGRWYRGAEETLKEMVGVEG</sequence>
<dbReference type="InterPro" id="IPR037475">
    <property type="entry name" value="Sos7"/>
</dbReference>
<reference evidence="4" key="1">
    <citation type="submission" date="2022-11" db="EMBL/GenBank/DDBJ databases">
        <authorList>
            <person name="Petersen C."/>
        </authorList>
    </citation>
    <scope>NUCLEOTIDE SEQUENCE</scope>
    <source>
        <strain evidence="4">IBT 30069</strain>
    </source>
</reference>
<gene>
    <name evidence="4" type="ORF">N7456_000609</name>
</gene>
<keyword evidence="5" id="KW-1185">Reference proteome</keyword>
<evidence type="ECO:0000259" key="3">
    <source>
        <dbReference type="Pfam" id="PF20882"/>
    </source>
</evidence>
<evidence type="ECO:0000313" key="5">
    <source>
        <dbReference type="Proteomes" id="UP001149165"/>
    </source>
</evidence>
<dbReference type="InterPro" id="IPR048781">
    <property type="entry name" value="Sos7_CC"/>
</dbReference>
<dbReference type="GO" id="GO:0051315">
    <property type="term" value="P:attachment of mitotic spindle microtubules to kinetochore"/>
    <property type="evidence" value="ECO:0007669"/>
    <property type="project" value="TreeGrafter"/>
</dbReference>
<reference evidence="4" key="2">
    <citation type="journal article" date="2023" name="IMA Fungus">
        <title>Comparative genomic study of the Penicillium genus elucidates a diverse pangenome and 15 lateral gene transfer events.</title>
        <authorList>
            <person name="Petersen C."/>
            <person name="Sorensen T."/>
            <person name="Nielsen M.R."/>
            <person name="Sondergaard T.E."/>
            <person name="Sorensen J.L."/>
            <person name="Fitzpatrick D.A."/>
            <person name="Frisvad J.C."/>
            <person name="Nielsen K.L."/>
        </authorList>
    </citation>
    <scope>NUCLEOTIDE SEQUENCE</scope>
    <source>
        <strain evidence="4">IBT 30069</strain>
    </source>
</reference>
<evidence type="ECO:0000256" key="2">
    <source>
        <dbReference type="SAM" id="MobiDB-lite"/>
    </source>
</evidence>
<accession>A0A9W9GCG6</accession>
<dbReference type="AlphaFoldDB" id="A0A9W9GCG6"/>
<feature type="domain" description="Kinetochore protein Sos7 coiled-coil" evidence="3">
    <location>
        <begin position="74"/>
        <end position="148"/>
    </location>
</feature>
<evidence type="ECO:0000256" key="1">
    <source>
        <dbReference type="SAM" id="Coils"/>
    </source>
</evidence>